<protein>
    <submittedName>
        <fullName evidence="4">GNAT family N-acetyltransferase</fullName>
    </submittedName>
</protein>
<sequence length="163" mass="18523">MIRTVCEHDTQAITNIYNHYILNSVATFETNVITSADMAQRIEQVQNAGFPWFVAHNAQGDVIGYAYANTWKARLAYRFTVEITVYVDQSCAQKGTGSKLYSALFAQLRESDIRTVIGCITLPNIASERLHEKFAMEKVGHFKDVGFKFDQWLDVGFWQGTLK</sequence>
<dbReference type="Proteomes" id="UP001500021">
    <property type="component" value="Unassembled WGS sequence"/>
</dbReference>
<proteinExistence type="predicted"/>
<feature type="domain" description="N-acetyltransferase" evidence="3">
    <location>
        <begin position="1"/>
        <end position="163"/>
    </location>
</feature>
<dbReference type="RefSeq" id="WP_343817050.1">
    <property type="nucleotide sequence ID" value="NZ_BAAAFA010000005.1"/>
</dbReference>
<dbReference type="SUPFAM" id="SSF55729">
    <property type="entry name" value="Acyl-CoA N-acyltransferases (Nat)"/>
    <property type="match status" value="1"/>
</dbReference>
<evidence type="ECO:0000313" key="5">
    <source>
        <dbReference type="Proteomes" id="UP001500021"/>
    </source>
</evidence>
<comment type="caution">
    <text evidence="4">The sequence shown here is derived from an EMBL/GenBank/DDBJ whole genome shotgun (WGS) entry which is preliminary data.</text>
</comment>
<keyword evidence="2" id="KW-0012">Acyltransferase</keyword>
<dbReference type="PROSITE" id="PS51186">
    <property type="entry name" value="GNAT"/>
    <property type="match status" value="1"/>
</dbReference>
<evidence type="ECO:0000256" key="1">
    <source>
        <dbReference type="ARBA" id="ARBA00022679"/>
    </source>
</evidence>
<name>A0ABN1L6S4_9GAMM</name>
<dbReference type="InterPro" id="IPR000182">
    <property type="entry name" value="GNAT_dom"/>
</dbReference>
<accession>A0ABN1L6S4</accession>
<keyword evidence="1" id="KW-0808">Transferase</keyword>
<organism evidence="4 5">
    <name type="scientific">Colwellia asteriadis</name>
    <dbReference type="NCBI Taxonomy" id="517723"/>
    <lineage>
        <taxon>Bacteria</taxon>
        <taxon>Pseudomonadati</taxon>
        <taxon>Pseudomonadota</taxon>
        <taxon>Gammaproteobacteria</taxon>
        <taxon>Alteromonadales</taxon>
        <taxon>Colwelliaceae</taxon>
        <taxon>Colwellia</taxon>
    </lineage>
</organism>
<dbReference type="EMBL" id="BAAAFA010000005">
    <property type="protein sequence ID" value="GAA0816981.1"/>
    <property type="molecule type" value="Genomic_DNA"/>
</dbReference>
<dbReference type="Pfam" id="PF13420">
    <property type="entry name" value="Acetyltransf_4"/>
    <property type="match status" value="1"/>
</dbReference>
<reference evidence="4 5" key="1">
    <citation type="journal article" date="2019" name="Int. J. Syst. Evol. Microbiol.">
        <title>The Global Catalogue of Microorganisms (GCM) 10K type strain sequencing project: providing services to taxonomists for standard genome sequencing and annotation.</title>
        <authorList>
            <consortium name="The Broad Institute Genomics Platform"/>
            <consortium name="The Broad Institute Genome Sequencing Center for Infectious Disease"/>
            <person name="Wu L."/>
            <person name="Ma J."/>
        </authorList>
    </citation>
    <scope>NUCLEOTIDE SEQUENCE [LARGE SCALE GENOMIC DNA]</scope>
    <source>
        <strain evidence="4 5">JCM 15608</strain>
    </source>
</reference>
<dbReference type="Gene3D" id="3.40.630.30">
    <property type="match status" value="1"/>
</dbReference>
<evidence type="ECO:0000259" key="3">
    <source>
        <dbReference type="PROSITE" id="PS51186"/>
    </source>
</evidence>
<dbReference type="PANTHER" id="PTHR43072">
    <property type="entry name" value="N-ACETYLTRANSFERASE"/>
    <property type="match status" value="1"/>
</dbReference>
<keyword evidence="5" id="KW-1185">Reference proteome</keyword>
<evidence type="ECO:0000256" key="2">
    <source>
        <dbReference type="ARBA" id="ARBA00023315"/>
    </source>
</evidence>
<gene>
    <name evidence="4" type="ORF">GCM10009111_17580</name>
</gene>
<dbReference type="PANTHER" id="PTHR43072:SF23">
    <property type="entry name" value="UPF0039 PROTEIN C11D3.02C"/>
    <property type="match status" value="1"/>
</dbReference>
<dbReference type="InterPro" id="IPR016181">
    <property type="entry name" value="Acyl_CoA_acyltransferase"/>
</dbReference>
<evidence type="ECO:0000313" key="4">
    <source>
        <dbReference type="EMBL" id="GAA0816981.1"/>
    </source>
</evidence>